<keyword evidence="1" id="KW-1133">Transmembrane helix</keyword>
<accession>K8PWS1</accession>
<evidence type="ECO:0000256" key="1">
    <source>
        <dbReference type="SAM" id="Phobius"/>
    </source>
</evidence>
<reference evidence="2 3" key="1">
    <citation type="submission" date="2012-04" db="EMBL/GenBank/DDBJ databases">
        <title>The Genome Sequence of Afipia clevelandensis ATCC 49720.</title>
        <authorList>
            <consortium name="The Broad Institute Genome Sequencing Platform"/>
            <person name="Earl A."/>
            <person name="Ward D."/>
            <person name="Feldgarden M."/>
            <person name="Gevers D."/>
            <person name="Huys G."/>
            <person name="Walker B."/>
            <person name="Young S.K."/>
            <person name="Zeng Q."/>
            <person name="Gargeya S."/>
            <person name="Fitzgerald M."/>
            <person name="Haas B."/>
            <person name="Abouelleil A."/>
            <person name="Alvarado L."/>
            <person name="Arachchi H.M."/>
            <person name="Berlin A."/>
            <person name="Chapman S.B."/>
            <person name="Goldberg J."/>
            <person name="Griggs A."/>
            <person name="Gujja S."/>
            <person name="Hansen M."/>
            <person name="Howarth C."/>
            <person name="Imamovic A."/>
            <person name="Larimer J."/>
            <person name="McCowen C."/>
            <person name="Montmayeur A."/>
            <person name="Murphy C."/>
            <person name="Neiman D."/>
            <person name="Pearson M."/>
            <person name="Priest M."/>
            <person name="Roberts A."/>
            <person name="Saif S."/>
            <person name="Shea T."/>
            <person name="Sisk P."/>
            <person name="Sykes S."/>
            <person name="Wortman J."/>
            <person name="Nusbaum C."/>
            <person name="Birren B."/>
        </authorList>
    </citation>
    <scope>NUCLEOTIDE SEQUENCE [LARGE SCALE GENOMIC DNA]</scope>
    <source>
        <strain evidence="2 3">ATCC 49720</strain>
    </source>
</reference>
<dbReference type="EMBL" id="AGWY01000001">
    <property type="protein sequence ID" value="EKS42778.1"/>
    <property type="molecule type" value="Genomic_DNA"/>
</dbReference>
<organism evidence="2 3">
    <name type="scientific">Afipia clevelandensis ATCC 49720</name>
    <dbReference type="NCBI Taxonomy" id="883079"/>
    <lineage>
        <taxon>Bacteria</taxon>
        <taxon>Pseudomonadati</taxon>
        <taxon>Pseudomonadota</taxon>
        <taxon>Alphaproteobacteria</taxon>
        <taxon>Hyphomicrobiales</taxon>
        <taxon>Nitrobacteraceae</taxon>
        <taxon>Afipia</taxon>
    </lineage>
</organism>
<gene>
    <name evidence="2" type="ORF">HMPREF9696_00321</name>
</gene>
<evidence type="ECO:0000313" key="3">
    <source>
        <dbReference type="Proteomes" id="UP000001095"/>
    </source>
</evidence>
<protein>
    <submittedName>
        <fullName evidence="2">Uncharacterized protein</fullName>
    </submittedName>
</protein>
<name>K8PWS1_9BRAD</name>
<comment type="caution">
    <text evidence="2">The sequence shown here is derived from an EMBL/GenBank/DDBJ whole genome shotgun (WGS) entry which is preliminary data.</text>
</comment>
<dbReference type="AlphaFoldDB" id="K8PWS1"/>
<keyword evidence="3" id="KW-1185">Reference proteome</keyword>
<dbReference type="Proteomes" id="UP000001095">
    <property type="component" value="Unassembled WGS sequence"/>
</dbReference>
<dbReference type="PATRIC" id="fig|883079.3.peg.335"/>
<feature type="transmembrane region" description="Helical" evidence="1">
    <location>
        <begin position="6"/>
        <end position="26"/>
    </location>
</feature>
<keyword evidence="1" id="KW-0472">Membrane</keyword>
<keyword evidence="1" id="KW-0812">Transmembrane</keyword>
<proteinExistence type="predicted"/>
<evidence type="ECO:0000313" key="2">
    <source>
        <dbReference type="EMBL" id="EKS42778.1"/>
    </source>
</evidence>
<dbReference type="HOGENOM" id="CLU_3082331_0_0_5"/>
<sequence>MFAALLHILPYILGAALCLFVLAGFWRGLTLPPHKEGHRPRQSIHWWYGPRD</sequence>